<reference evidence="4 5" key="1">
    <citation type="journal article" date="2014" name="J. Virol.">
        <title>Two Novel Simian Arteriviruses in Captive and Wild Baboons (Papio spp.).</title>
        <authorList>
            <person name="Bailey A.L."/>
            <person name="Lauck M."/>
            <person name="Sibley S.D."/>
            <person name="Pecotte J."/>
            <person name="Rice K."/>
            <person name="Weny G."/>
            <person name="Tumukunde A."/>
            <person name="Hyeroba D."/>
            <person name="Greene J."/>
            <person name="Correll M."/>
            <person name="Gleicher M."/>
            <person name="Friedrich T.C."/>
            <person name="Jahrling P.B."/>
            <person name="Kuhn J.H."/>
            <person name="Goldberg T.L."/>
            <person name="Rogers J."/>
            <person name="O'Connor D.H."/>
        </authorList>
    </citation>
    <scope>NUCLEOTIDE SEQUENCE [LARGE SCALE GENOMIC DNA]</scope>
    <source>
        <strain evidence="3">MYBV_M100</strain>
        <strain evidence="2">MYBV_M58</strain>
    </source>
</reference>
<organism evidence="2 5">
    <name type="scientific">Mikumi yellow baboon virus 1</name>
    <dbReference type="NCBI Taxonomy" id="1546177"/>
    <lineage>
        <taxon>Viruses</taxon>
        <taxon>Riboviria</taxon>
        <taxon>Orthornavirae</taxon>
        <taxon>Pisuviricota</taxon>
        <taxon>Pisoniviricetes</taxon>
        <taxon>Nidovirales</taxon>
        <taxon>Arnidovirineae</taxon>
        <taxon>Arteriviridae</taxon>
        <taxon>Simarterivirinae</taxon>
        <taxon>Thetaarterivirus</taxon>
        <taxon>Mitartevirus</taxon>
        <taxon>Thetaarterivirus mikelba</taxon>
        <taxon>Thetaarterivirus mikelba 1</taxon>
    </lineage>
</organism>
<dbReference type="KEGG" id="vg:20490161"/>
<protein>
    <submittedName>
        <fullName evidence="2">N protein</fullName>
    </submittedName>
</protein>
<dbReference type="Gene3D" id="6.10.140.90">
    <property type="match status" value="1"/>
</dbReference>
<evidence type="ECO:0000313" key="2">
    <source>
        <dbReference type="EMBL" id="AIP91231.1"/>
    </source>
</evidence>
<accession>A0A089FY99</accession>
<evidence type="ECO:0000256" key="1">
    <source>
        <dbReference type="SAM" id="MobiDB-lite"/>
    </source>
</evidence>
<feature type="compositionally biased region" description="Basic residues" evidence="1">
    <location>
        <begin position="7"/>
        <end position="25"/>
    </location>
</feature>
<evidence type="ECO:0000313" key="4">
    <source>
        <dbReference type="Proteomes" id="UP000135385"/>
    </source>
</evidence>
<dbReference type="OrthoDB" id="23799at10239"/>
<dbReference type="Proteomes" id="UP000155518">
    <property type="component" value="Segment"/>
</dbReference>
<dbReference type="GeneID" id="20490161"/>
<evidence type="ECO:0000313" key="3">
    <source>
        <dbReference type="EMBL" id="AIP91244.1"/>
    </source>
</evidence>
<dbReference type="RefSeq" id="YP_009067062.1">
    <property type="nucleotide sequence ID" value="NC_025112.1"/>
</dbReference>
<sequence length="115" mass="12801">MAGRKQNNQKRNRKPTAAPRTRRGPRLPQRTAAPPRRTVGPSQMTNHYVFAEPGDVRLLLNATTAAQLRSLVFRYYDNGGGSLTYDGQRLNFAAIITPDAHLTKVLARFAPSNQN</sequence>
<feature type="region of interest" description="Disordered" evidence="1">
    <location>
        <begin position="1"/>
        <end position="43"/>
    </location>
</feature>
<dbReference type="GO" id="GO:0019013">
    <property type="term" value="C:viral nucleocapsid"/>
    <property type="evidence" value="ECO:0007669"/>
    <property type="project" value="InterPro"/>
</dbReference>
<proteinExistence type="predicted"/>
<evidence type="ECO:0000313" key="5">
    <source>
        <dbReference type="Proteomes" id="UP000155518"/>
    </source>
</evidence>
<dbReference type="Proteomes" id="UP000135385">
    <property type="component" value="Genome"/>
</dbReference>
<gene>
    <name evidence="2" type="primary">ORF7</name>
</gene>
<keyword evidence="5" id="KW-1185">Reference proteome</keyword>
<dbReference type="Pfam" id="PF01481">
    <property type="entry name" value="Arteri_nucleo"/>
    <property type="match status" value="1"/>
</dbReference>
<dbReference type="EMBL" id="KM110939">
    <property type="protein sequence ID" value="AIP91244.1"/>
    <property type="molecule type" value="Genomic_RNA"/>
</dbReference>
<dbReference type="EMBL" id="KM110938">
    <property type="protein sequence ID" value="AIP91231.1"/>
    <property type="molecule type" value="Genomic_RNA"/>
</dbReference>
<dbReference type="InterPro" id="IPR002484">
    <property type="entry name" value="Arte_nucleocap"/>
</dbReference>
<name>A0A089FY99_9NIDO</name>